<accession>A0ABP4CEP4</accession>
<sequence>MFSDGHRLFVWSDLLNQTITPVLHSRLSLDLVPPVARLLTLLGRSGTRPWQTWSWGTLTDAPWTPRVVRGSVILHPARWAIPSELRDVASDREKWGKALDRWRTTALPSPPSIVITDQADRHLPLDLDHPTDRELLRRYVRRGLCGLFEPFGGPDTTNAILPGPDGSHVLEIAVPLFRRTSPTNPSSPAPRPRPVGDGLFLPGSLWLSLAIPAPRHHQDRILAELRQVITDHGHDLDLWFWLRYSNPTHGPHLRLRFHGDPRILTGHLLPSISVWCSDLLTRRMAGGLTIEPYDQEIERYGGTNAIEKAELVFAADSHLVLSALNRTSDDRLVLAAQSAADIVTTLANGDRTALRGARTTRQTRPHYERLRARTRMEREDGDAWTDRHKTLVAYREALTPESTTACASSLVHMHVNRIASNTDEPLIRALAIDLLARTR</sequence>
<protein>
    <recommendedName>
        <fullName evidence="5">Thiopeptide-type bacteriocin biosynthesis protein</fullName>
    </recommendedName>
</protein>
<dbReference type="InterPro" id="IPR006827">
    <property type="entry name" value="Lant_deHydtase_N"/>
</dbReference>
<feature type="domain" description="Thiopeptide-type bacteriocin biosynthesis" evidence="2">
    <location>
        <begin position="206"/>
        <end position="437"/>
    </location>
</feature>
<keyword evidence="4" id="KW-1185">Reference proteome</keyword>
<organism evidence="3 4">
    <name type="scientific">Actinocorallia libanotica</name>
    <dbReference type="NCBI Taxonomy" id="46162"/>
    <lineage>
        <taxon>Bacteria</taxon>
        <taxon>Bacillati</taxon>
        <taxon>Actinomycetota</taxon>
        <taxon>Actinomycetes</taxon>
        <taxon>Streptosporangiales</taxon>
        <taxon>Thermomonosporaceae</taxon>
        <taxon>Actinocorallia</taxon>
    </lineage>
</organism>
<dbReference type="Proteomes" id="UP001500665">
    <property type="component" value="Unassembled WGS sequence"/>
</dbReference>
<dbReference type="Pfam" id="PF14028">
    <property type="entry name" value="Lant_dehydr_C"/>
    <property type="match status" value="1"/>
</dbReference>
<dbReference type="NCBIfam" id="TIGR03891">
    <property type="entry name" value="thiopep_ocin"/>
    <property type="match status" value="1"/>
</dbReference>
<gene>
    <name evidence="3" type="ORF">GCM10009550_71590</name>
</gene>
<proteinExistence type="predicted"/>
<evidence type="ECO:0008006" key="5">
    <source>
        <dbReference type="Google" id="ProtNLM"/>
    </source>
</evidence>
<evidence type="ECO:0000313" key="4">
    <source>
        <dbReference type="Proteomes" id="UP001500665"/>
    </source>
</evidence>
<reference evidence="4" key="1">
    <citation type="journal article" date="2019" name="Int. J. Syst. Evol. Microbiol.">
        <title>The Global Catalogue of Microorganisms (GCM) 10K type strain sequencing project: providing services to taxonomists for standard genome sequencing and annotation.</title>
        <authorList>
            <consortium name="The Broad Institute Genomics Platform"/>
            <consortium name="The Broad Institute Genome Sequencing Center for Infectious Disease"/>
            <person name="Wu L."/>
            <person name="Ma J."/>
        </authorList>
    </citation>
    <scope>NUCLEOTIDE SEQUENCE [LARGE SCALE GENOMIC DNA]</scope>
    <source>
        <strain evidence="4">JCM 10696</strain>
    </source>
</reference>
<evidence type="ECO:0000259" key="1">
    <source>
        <dbReference type="Pfam" id="PF04738"/>
    </source>
</evidence>
<dbReference type="InterPro" id="IPR023809">
    <property type="entry name" value="Thiopep_bacteriocin_synth_dom"/>
</dbReference>
<dbReference type="Pfam" id="PF04738">
    <property type="entry name" value="Lant_dehydr_N"/>
    <property type="match status" value="1"/>
</dbReference>
<dbReference type="EMBL" id="BAAAHH010000050">
    <property type="protein sequence ID" value="GAA0967550.1"/>
    <property type="molecule type" value="Genomic_DNA"/>
</dbReference>
<name>A0ABP4CEP4_9ACTN</name>
<feature type="domain" description="Lantibiotic dehydratase N-terminal" evidence="1">
    <location>
        <begin position="4"/>
        <end position="136"/>
    </location>
</feature>
<evidence type="ECO:0000259" key="2">
    <source>
        <dbReference type="Pfam" id="PF14028"/>
    </source>
</evidence>
<evidence type="ECO:0000313" key="3">
    <source>
        <dbReference type="EMBL" id="GAA0967550.1"/>
    </source>
</evidence>
<comment type="caution">
    <text evidence="3">The sequence shown here is derived from an EMBL/GenBank/DDBJ whole genome shotgun (WGS) entry which is preliminary data.</text>
</comment>